<organism evidence="1 2">
    <name type="scientific">Dulcicalothrix desertica PCC 7102</name>
    <dbReference type="NCBI Taxonomy" id="232991"/>
    <lineage>
        <taxon>Bacteria</taxon>
        <taxon>Bacillati</taxon>
        <taxon>Cyanobacteriota</taxon>
        <taxon>Cyanophyceae</taxon>
        <taxon>Nostocales</taxon>
        <taxon>Calotrichaceae</taxon>
        <taxon>Dulcicalothrix</taxon>
    </lineage>
</organism>
<evidence type="ECO:0000313" key="2">
    <source>
        <dbReference type="Proteomes" id="UP000271624"/>
    </source>
</evidence>
<reference evidence="1" key="1">
    <citation type="submission" date="2018-12" db="EMBL/GenBank/DDBJ databases">
        <authorList>
            <person name="Will S."/>
            <person name="Neumann-Schaal M."/>
            <person name="Henke P."/>
        </authorList>
    </citation>
    <scope>NUCLEOTIDE SEQUENCE</scope>
    <source>
        <strain evidence="1">PCC 7102</strain>
    </source>
</reference>
<evidence type="ECO:0000313" key="1">
    <source>
        <dbReference type="EMBL" id="RUS96983.1"/>
    </source>
</evidence>
<sequence>MKVTVRDSSVLRTVEPHILEAHLETAGWRETARILDGAAGVWRLKKDGFYEFEILLPLKPDWVDYAARISDALKILEEVENRSQIEILGELITNANNIKIQGFVTHVEKHNNKMSGKITLFGIVFDKLRKINVSLADDEYIIAIIAYQERLPVLCIGDLSKVDNVFTLNKLQKFELDNI</sequence>
<comment type="caution">
    <text evidence="1">The sequence shown here is derived from an EMBL/GenBank/DDBJ whole genome shotgun (WGS) entry which is preliminary data.</text>
</comment>
<dbReference type="RefSeq" id="WP_127086553.1">
    <property type="nucleotide sequence ID" value="NZ_RSCL01000034.1"/>
</dbReference>
<proteinExistence type="predicted"/>
<keyword evidence="2" id="KW-1185">Reference proteome</keyword>
<gene>
    <name evidence="1" type="ORF">DSM106972_085330</name>
</gene>
<name>A0A433UT05_9CYAN</name>
<dbReference type="EMBL" id="RSCL01000034">
    <property type="protein sequence ID" value="RUS96983.1"/>
    <property type="molecule type" value="Genomic_DNA"/>
</dbReference>
<dbReference type="AlphaFoldDB" id="A0A433UT05"/>
<dbReference type="OrthoDB" id="484469at2"/>
<dbReference type="Proteomes" id="UP000271624">
    <property type="component" value="Unassembled WGS sequence"/>
</dbReference>
<protein>
    <submittedName>
        <fullName evidence="1">Uncharacterized protein</fullName>
    </submittedName>
</protein>
<accession>A0A433UT05</accession>
<reference evidence="1" key="2">
    <citation type="journal article" date="2019" name="Genome Biol. Evol.">
        <title>Day and night: Metabolic profiles and evolutionary relationships of six axenic non-marine cyanobacteria.</title>
        <authorList>
            <person name="Will S.E."/>
            <person name="Henke P."/>
            <person name="Boedeker C."/>
            <person name="Huang S."/>
            <person name="Brinkmann H."/>
            <person name="Rohde M."/>
            <person name="Jarek M."/>
            <person name="Friedl T."/>
            <person name="Seufert S."/>
            <person name="Schumacher M."/>
            <person name="Overmann J."/>
            <person name="Neumann-Schaal M."/>
            <person name="Petersen J."/>
        </authorList>
    </citation>
    <scope>NUCLEOTIDE SEQUENCE [LARGE SCALE GENOMIC DNA]</scope>
    <source>
        <strain evidence="1">PCC 7102</strain>
    </source>
</reference>